<organism evidence="1 2">
    <name type="scientific">Streptomyces bottropensis ATCC 25435</name>
    <dbReference type="NCBI Taxonomy" id="1054862"/>
    <lineage>
        <taxon>Bacteria</taxon>
        <taxon>Bacillati</taxon>
        <taxon>Actinomycetota</taxon>
        <taxon>Actinomycetes</taxon>
        <taxon>Kitasatosporales</taxon>
        <taxon>Streptomycetaceae</taxon>
        <taxon>Streptomyces</taxon>
    </lineage>
</organism>
<reference evidence="2" key="1">
    <citation type="journal article" date="2013" name="Genome Announc.">
        <title>Draft Genome Sequence of Streptomyces bottropensis ATCC 25435, a Bottromycin-Producing Actinomycete.</title>
        <authorList>
            <person name="Zhang H."/>
            <person name="Zhou W."/>
            <person name="Zhuang Y."/>
            <person name="Liang X."/>
            <person name="Liu T."/>
        </authorList>
    </citation>
    <scope>NUCLEOTIDE SEQUENCE [LARGE SCALE GENOMIC DNA]</scope>
    <source>
        <strain evidence="2">ATCC 25435</strain>
    </source>
</reference>
<dbReference type="AlphaFoldDB" id="M3D715"/>
<protein>
    <submittedName>
        <fullName evidence="1">Uncharacterized protein</fullName>
    </submittedName>
</protein>
<accession>M3D715</accession>
<dbReference type="Proteomes" id="UP000030760">
    <property type="component" value="Unassembled WGS sequence"/>
</dbReference>
<dbReference type="EMBL" id="KB405095">
    <property type="protein sequence ID" value="EMF52007.1"/>
    <property type="molecule type" value="Genomic_DNA"/>
</dbReference>
<evidence type="ECO:0000313" key="2">
    <source>
        <dbReference type="Proteomes" id="UP000030760"/>
    </source>
</evidence>
<proteinExistence type="predicted"/>
<sequence length="43" mass="4995">MSRSWAWGAMTAACMRRSTPSLAGRREMRFFTVFSARNSRRPI</sequence>
<evidence type="ECO:0000313" key="1">
    <source>
        <dbReference type="EMBL" id="EMF52007.1"/>
    </source>
</evidence>
<name>M3D715_9ACTN</name>
<gene>
    <name evidence="1" type="ORF">SBD_6530</name>
</gene>